<proteinExistence type="predicted"/>
<name>A0AAD7NAG2_9AGAR</name>
<evidence type="ECO:0000256" key="1">
    <source>
        <dbReference type="SAM" id="MobiDB-lite"/>
    </source>
</evidence>
<feature type="region of interest" description="Disordered" evidence="1">
    <location>
        <begin position="1"/>
        <end position="25"/>
    </location>
</feature>
<gene>
    <name evidence="2" type="ORF">DFH07DRAFT_745483</name>
</gene>
<keyword evidence="3" id="KW-1185">Reference proteome</keyword>
<dbReference type="EMBL" id="JARJLG010000078">
    <property type="protein sequence ID" value="KAJ7751500.1"/>
    <property type="molecule type" value="Genomic_DNA"/>
</dbReference>
<feature type="non-terminal residue" evidence="2">
    <location>
        <position position="1"/>
    </location>
</feature>
<dbReference type="Proteomes" id="UP001215280">
    <property type="component" value="Unassembled WGS sequence"/>
</dbReference>
<dbReference type="Pfam" id="PF18759">
    <property type="entry name" value="Plavaka"/>
    <property type="match status" value="1"/>
</dbReference>
<dbReference type="InterPro" id="IPR041078">
    <property type="entry name" value="Plavaka"/>
</dbReference>
<organism evidence="2 3">
    <name type="scientific">Mycena maculata</name>
    <dbReference type="NCBI Taxonomy" id="230809"/>
    <lineage>
        <taxon>Eukaryota</taxon>
        <taxon>Fungi</taxon>
        <taxon>Dikarya</taxon>
        <taxon>Basidiomycota</taxon>
        <taxon>Agaricomycotina</taxon>
        <taxon>Agaricomycetes</taxon>
        <taxon>Agaricomycetidae</taxon>
        <taxon>Agaricales</taxon>
        <taxon>Marasmiineae</taxon>
        <taxon>Mycenaceae</taxon>
        <taxon>Mycena</taxon>
    </lineage>
</organism>
<evidence type="ECO:0000313" key="2">
    <source>
        <dbReference type="EMBL" id="KAJ7751500.1"/>
    </source>
</evidence>
<accession>A0AAD7NAG2</accession>
<reference evidence="2" key="1">
    <citation type="submission" date="2023-03" db="EMBL/GenBank/DDBJ databases">
        <title>Massive genome expansion in bonnet fungi (Mycena s.s.) driven by repeated elements and novel gene families across ecological guilds.</title>
        <authorList>
            <consortium name="Lawrence Berkeley National Laboratory"/>
            <person name="Harder C.B."/>
            <person name="Miyauchi S."/>
            <person name="Viragh M."/>
            <person name="Kuo A."/>
            <person name="Thoen E."/>
            <person name="Andreopoulos B."/>
            <person name="Lu D."/>
            <person name="Skrede I."/>
            <person name="Drula E."/>
            <person name="Henrissat B."/>
            <person name="Morin E."/>
            <person name="Kohler A."/>
            <person name="Barry K."/>
            <person name="LaButti K."/>
            <person name="Morin E."/>
            <person name="Salamov A."/>
            <person name="Lipzen A."/>
            <person name="Mereny Z."/>
            <person name="Hegedus B."/>
            <person name="Baldrian P."/>
            <person name="Stursova M."/>
            <person name="Weitz H."/>
            <person name="Taylor A."/>
            <person name="Grigoriev I.V."/>
            <person name="Nagy L.G."/>
            <person name="Martin F."/>
            <person name="Kauserud H."/>
        </authorList>
    </citation>
    <scope>NUCLEOTIDE SEQUENCE</scope>
    <source>
        <strain evidence="2">CBHHK188m</strain>
    </source>
</reference>
<evidence type="ECO:0000313" key="3">
    <source>
        <dbReference type="Proteomes" id="UP001215280"/>
    </source>
</evidence>
<comment type="caution">
    <text evidence="2">The sequence shown here is derived from an EMBL/GenBank/DDBJ whole genome shotgun (WGS) entry which is preliminary data.</text>
</comment>
<dbReference type="AlphaFoldDB" id="A0AAD7NAG2"/>
<protein>
    <submittedName>
        <fullName evidence="2">Uncharacterized protein</fullName>
    </submittedName>
</protein>
<sequence>GNFLLPSSPPPPQERPPPDDYTPYASRKDFELADLLYRRVQMSGGAINQLMQNWASRHESAGDPPFSDHEDLYNTIDTTEIGHVLWESFSVSYNQPIAPGDVTPWKTQEYLVHFRDPR</sequence>